<evidence type="ECO:0000256" key="5">
    <source>
        <dbReference type="ARBA" id="ARBA00023136"/>
    </source>
</evidence>
<gene>
    <name evidence="8" type="ORF">B1A_19098</name>
</gene>
<feature type="transmembrane region" description="Helical" evidence="6">
    <location>
        <begin position="305"/>
        <end position="325"/>
    </location>
</feature>
<feature type="domain" description="RDD" evidence="7">
    <location>
        <begin position="201"/>
        <end position="336"/>
    </location>
</feature>
<evidence type="ECO:0000256" key="4">
    <source>
        <dbReference type="ARBA" id="ARBA00022989"/>
    </source>
</evidence>
<evidence type="ECO:0000256" key="3">
    <source>
        <dbReference type="ARBA" id="ARBA00022692"/>
    </source>
</evidence>
<dbReference type="EMBL" id="AUZX01014092">
    <property type="protein sequence ID" value="EQD33317.1"/>
    <property type="molecule type" value="Genomic_DNA"/>
</dbReference>
<dbReference type="GO" id="GO:0005886">
    <property type="term" value="C:plasma membrane"/>
    <property type="evidence" value="ECO:0007669"/>
    <property type="project" value="UniProtKB-SubCell"/>
</dbReference>
<feature type="transmembrane region" description="Helical" evidence="6">
    <location>
        <begin position="247"/>
        <end position="269"/>
    </location>
</feature>
<organism evidence="8">
    <name type="scientific">mine drainage metagenome</name>
    <dbReference type="NCBI Taxonomy" id="410659"/>
    <lineage>
        <taxon>unclassified sequences</taxon>
        <taxon>metagenomes</taxon>
        <taxon>ecological metagenomes</taxon>
    </lineage>
</organism>
<dbReference type="GO" id="GO:0009289">
    <property type="term" value="C:pilus"/>
    <property type="evidence" value="ECO:0007669"/>
    <property type="project" value="InterPro"/>
</dbReference>
<feature type="transmembrane region" description="Helical" evidence="6">
    <location>
        <begin position="202"/>
        <end position="227"/>
    </location>
</feature>
<feature type="non-terminal residue" evidence="8">
    <location>
        <position position="469"/>
    </location>
</feature>
<name>T0YN25_9ZZZZ</name>
<comment type="caution">
    <text evidence="8">The sequence shown here is derived from an EMBL/GenBank/DDBJ whole genome shotgun (WGS) entry which is preliminary data.</text>
</comment>
<dbReference type="InterPro" id="IPR001082">
    <property type="entry name" value="Pilin"/>
</dbReference>
<dbReference type="GO" id="GO:0007155">
    <property type="term" value="P:cell adhesion"/>
    <property type="evidence" value="ECO:0007669"/>
    <property type="project" value="InterPro"/>
</dbReference>
<evidence type="ECO:0000256" key="2">
    <source>
        <dbReference type="ARBA" id="ARBA00022475"/>
    </source>
</evidence>
<dbReference type="SUPFAM" id="SSF54523">
    <property type="entry name" value="Pili subunits"/>
    <property type="match status" value="1"/>
</dbReference>
<dbReference type="InterPro" id="IPR051791">
    <property type="entry name" value="Pra-immunoreactive"/>
</dbReference>
<sequence>METQFAVTLTGRVHAGVDVDQVWARAAGLLRKSPEAFLAEVRRRMPLSLKPVDEAQARRQAEALEQAGLEVALLPEQGERVWLHHEDRVCGPLSAQWLGQALDAGSIPAQAKVRALAPTAPWIEAGDWRAGQDLDLALDRDTPVATQIAADTAPAAPDDWTAAVGSAVPGTMRAGAPIAAAPSLDAGLLPTHYERRDLHGGFWLRFVAAVLDWMILYAGGMFVVGFMSAAAGAPFVLLAGWDPSLGGYAGLHALIFFIDMSVAWLYAALFQSSRLQASPGMLALGLRVTTLDGERIGFGRATGRYFATILSVIILCFGYFMIGWTQRKQALHDMMASTLVVRKQGLARYRADIASGITGSAGIHPAGGISAGAIVGIVFAVLFAVLVPIVAILAAIAIPAYQNYIVRAQVSEGLAMAESAETDVAQFYANTARYPADNASAGLPSAGSISGNYVAAVAVRDGNILVQYG</sequence>
<keyword evidence="2" id="KW-1003">Cell membrane</keyword>
<feature type="transmembrane region" description="Helical" evidence="6">
    <location>
        <begin position="373"/>
        <end position="398"/>
    </location>
</feature>
<protein>
    <submittedName>
        <fullName evidence="8">Membrane protein containing RDD domain protein</fullName>
    </submittedName>
</protein>
<dbReference type="PANTHER" id="PTHR36115">
    <property type="entry name" value="PROLINE-RICH ANTIGEN HOMOLOG-RELATED"/>
    <property type="match status" value="1"/>
</dbReference>
<dbReference type="InterPro" id="IPR010432">
    <property type="entry name" value="RDD"/>
</dbReference>
<keyword evidence="4 6" id="KW-1133">Transmembrane helix</keyword>
<evidence type="ECO:0000256" key="1">
    <source>
        <dbReference type="ARBA" id="ARBA00004651"/>
    </source>
</evidence>
<proteinExistence type="predicted"/>
<dbReference type="Gene3D" id="3.30.700.10">
    <property type="entry name" value="Glycoprotein, Type 4 Pilin"/>
    <property type="match status" value="1"/>
</dbReference>
<comment type="subcellular location">
    <subcellularLocation>
        <location evidence="1">Cell membrane</location>
        <topology evidence="1">Multi-pass membrane protein</topology>
    </subcellularLocation>
</comment>
<evidence type="ECO:0000256" key="6">
    <source>
        <dbReference type="SAM" id="Phobius"/>
    </source>
</evidence>
<accession>T0YN25</accession>
<dbReference type="AlphaFoldDB" id="T0YN25"/>
<keyword evidence="3 6" id="KW-0812">Transmembrane</keyword>
<dbReference type="InterPro" id="IPR045584">
    <property type="entry name" value="Pilin-like"/>
</dbReference>
<dbReference type="Pfam" id="PF00114">
    <property type="entry name" value="Pilin"/>
    <property type="match status" value="1"/>
</dbReference>
<reference evidence="8" key="2">
    <citation type="journal article" date="2014" name="ISME J.">
        <title>Microbial stratification in low pH oxic and suboxic macroscopic growths along an acid mine drainage.</title>
        <authorList>
            <person name="Mendez-Garcia C."/>
            <person name="Mesa V."/>
            <person name="Sprenger R.R."/>
            <person name="Richter M."/>
            <person name="Diez M.S."/>
            <person name="Solano J."/>
            <person name="Bargiela R."/>
            <person name="Golyshina O.V."/>
            <person name="Manteca A."/>
            <person name="Ramos J.L."/>
            <person name="Gallego J.R."/>
            <person name="Llorente I."/>
            <person name="Martins Dos Santos V.A."/>
            <person name="Jensen O.N."/>
            <person name="Pelaez A.I."/>
            <person name="Sanchez J."/>
            <person name="Ferrer M."/>
        </authorList>
    </citation>
    <scope>NUCLEOTIDE SEQUENCE</scope>
</reference>
<evidence type="ECO:0000313" key="8">
    <source>
        <dbReference type="EMBL" id="EQD33317.1"/>
    </source>
</evidence>
<keyword evidence="5 6" id="KW-0472">Membrane</keyword>
<evidence type="ECO:0000259" key="7">
    <source>
        <dbReference type="Pfam" id="PF06271"/>
    </source>
</evidence>
<reference evidence="8" key="1">
    <citation type="submission" date="2013-08" db="EMBL/GenBank/DDBJ databases">
        <authorList>
            <person name="Mendez C."/>
            <person name="Richter M."/>
            <person name="Ferrer M."/>
            <person name="Sanchez J."/>
        </authorList>
    </citation>
    <scope>NUCLEOTIDE SEQUENCE</scope>
</reference>
<dbReference type="Pfam" id="PF06271">
    <property type="entry name" value="RDD"/>
    <property type="match status" value="1"/>
</dbReference>